<dbReference type="EMBL" id="JABBWD010000017">
    <property type="protein sequence ID" value="KAG1778112.1"/>
    <property type="molecule type" value="Genomic_DNA"/>
</dbReference>
<evidence type="ECO:0000313" key="3">
    <source>
        <dbReference type="Proteomes" id="UP000714275"/>
    </source>
</evidence>
<keyword evidence="3" id="KW-1185">Reference proteome</keyword>
<feature type="region of interest" description="Disordered" evidence="1">
    <location>
        <begin position="1"/>
        <end position="37"/>
    </location>
</feature>
<evidence type="ECO:0000256" key="1">
    <source>
        <dbReference type="SAM" id="MobiDB-lite"/>
    </source>
</evidence>
<evidence type="ECO:0000313" key="2">
    <source>
        <dbReference type="EMBL" id="KAG1778112.1"/>
    </source>
</evidence>
<feature type="compositionally biased region" description="Polar residues" evidence="1">
    <location>
        <begin position="1"/>
        <end position="14"/>
    </location>
</feature>
<gene>
    <name evidence="2" type="ORF">EV702DRAFT_1196523</name>
</gene>
<sequence length="108" mass="11704">MSPSTTLGSGTGNAPNMYLHPHHYLPPPPQHPQPFMQHYPPIPHYYAPPLHHYAPPHFAQQYAGQPHIVNDATKLESSSSASNIESASIIKSTSSTSIVPSIEVATKS</sequence>
<dbReference type="AlphaFoldDB" id="A0A9P7D3U8"/>
<proteinExistence type="predicted"/>
<accession>A0A9P7D3U8</accession>
<name>A0A9P7D3U8_9AGAM</name>
<reference evidence="2" key="1">
    <citation type="journal article" date="2020" name="New Phytol.">
        <title>Comparative genomics reveals dynamic genome evolution in host specialist ectomycorrhizal fungi.</title>
        <authorList>
            <person name="Lofgren L.A."/>
            <person name="Nguyen N.H."/>
            <person name="Vilgalys R."/>
            <person name="Ruytinx J."/>
            <person name="Liao H.L."/>
            <person name="Branco S."/>
            <person name="Kuo A."/>
            <person name="LaButti K."/>
            <person name="Lipzen A."/>
            <person name="Andreopoulos W."/>
            <person name="Pangilinan J."/>
            <person name="Riley R."/>
            <person name="Hundley H."/>
            <person name="Na H."/>
            <person name="Barry K."/>
            <person name="Grigoriev I.V."/>
            <person name="Stajich J.E."/>
            <person name="Kennedy P.G."/>
        </authorList>
    </citation>
    <scope>NUCLEOTIDE SEQUENCE</scope>
    <source>
        <strain evidence="2">DOB743</strain>
    </source>
</reference>
<dbReference type="Proteomes" id="UP000714275">
    <property type="component" value="Unassembled WGS sequence"/>
</dbReference>
<organism evidence="2 3">
    <name type="scientific">Suillus placidus</name>
    <dbReference type="NCBI Taxonomy" id="48579"/>
    <lineage>
        <taxon>Eukaryota</taxon>
        <taxon>Fungi</taxon>
        <taxon>Dikarya</taxon>
        <taxon>Basidiomycota</taxon>
        <taxon>Agaricomycotina</taxon>
        <taxon>Agaricomycetes</taxon>
        <taxon>Agaricomycetidae</taxon>
        <taxon>Boletales</taxon>
        <taxon>Suillineae</taxon>
        <taxon>Suillaceae</taxon>
        <taxon>Suillus</taxon>
    </lineage>
</organism>
<protein>
    <submittedName>
        <fullName evidence="2">Uncharacterized protein</fullName>
    </submittedName>
</protein>
<comment type="caution">
    <text evidence="2">The sequence shown here is derived from an EMBL/GenBank/DDBJ whole genome shotgun (WGS) entry which is preliminary data.</text>
</comment>